<name>A0A6I6K804_9BACT</name>
<reference evidence="1 2" key="1">
    <citation type="submission" date="2019-11" db="EMBL/GenBank/DDBJ databases">
        <authorList>
            <person name="Zheng R.K."/>
            <person name="Sun C.M."/>
        </authorList>
    </citation>
    <scope>NUCLEOTIDE SEQUENCE [LARGE SCALE GENOMIC DNA]</scope>
    <source>
        <strain evidence="1 2">WC007</strain>
    </source>
</reference>
<dbReference type="AlphaFoldDB" id="A0A6I6K804"/>
<sequence>MKNAKLFLKNLFFLTLILPLVQCEEIAPQLLEKSKKNSNEDQGKVITTILGTGLNINFNATDEQIESSAIDLRDAGFAMSWDASPIAGASNFLLTSQEFFERSRKVRETMRAHGIGIAFGFNWSRLRPNNIDELKGERLDPTTGEFVKTNWNYGSSSAQHEFIQNAKILFDSIGPIEMFYVDEVILGATGKNLTANTVGVSTYWTSPTYTVEALASFREYLQEQGYPNAVEAKFPVTTIEVPSSTNANAGLPAININETNEDRLIEDNNWPNSDLWEHWYDWRVELYSKWLRSITTLAFVENRSNPNWMGCYYEMPVHWMRRELGQDIEKIVRLPHVDYIVAGYTTGYRYPFVKEVAEAAGKKWGLQIEISRYNRSTGMPLDYIEDKFKNSVNDGASIITSYAGQSFRTDLPYETVSENRKSHGWYFMPEQVATWKSNIEWLEEGEGVRRPVFD</sequence>
<dbReference type="Proteomes" id="UP000428260">
    <property type="component" value="Chromosome"/>
</dbReference>
<evidence type="ECO:0000313" key="1">
    <source>
        <dbReference type="EMBL" id="QGY47733.1"/>
    </source>
</evidence>
<dbReference type="KEGG" id="mcos:GM418_29935"/>
<dbReference type="RefSeq" id="WP_158871890.1">
    <property type="nucleotide sequence ID" value="NZ_CP046401.1"/>
</dbReference>
<evidence type="ECO:0008006" key="3">
    <source>
        <dbReference type="Google" id="ProtNLM"/>
    </source>
</evidence>
<protein>
    <recommendedName>
        <fullName evidence="3">Glycosyl hydrolase-like 10 domain-containing protein</fullName>
    </recommendedName>
</protein>
<evidence type="ECO:0000313" key="2">
    <source>
        <dbReference type="Proteomes" id="UP000428260"/>
    </source>
</evidence>
<gene>
    <name evidence="1" type="ORF">GM418_29935</name>
</gene>
<keyword evidence="2" id="KW-1185">Reference proteome</keyword>
<organism evidence="1 2">
    <name type="scientific">Maribellus comscasis</name>
    <dbReference type="NCBI Taxonomy" id="2681766"/>
    <lineage>
        <taxon>Bacteria</taxon>
        <taxon>Pseudomonadati</taxon>
        <taxon>Bacteroidota</taxon>
        <taxon>Bacteroidia</taxon>
        <taxon>Marinilabiliales</taxon>
        <taxon>Prolixibacteraceae</taxon>
        <taxon>Maribellus</taxon>
    </lineage>
</organism>
<accession>A0A6I6K804</accession>
<dbReference type="EMBL" id="CP046401">
    <property type="protein sequence ID" value="QGY47733.1"/>
    <property type="molecule type" value="Genomic_DNA"/>
</dbReference>
<proteinExistence type="predicted"/>